<sequence>MTKIDRRTVLRGLAGLGATAALPDSIQKALAIPAAGTTGTIEDVKHIVVLMQENRSFDHYFGMLRGVRGFGDPRAAKLYGSGAPVFQQPNVNSSGVVQNPPAILPYHPTAAKLGEQFLTGLAHSWSDAHSAWNNGRNDRWVPAKGKQTMAYLQRSDIPFYYALADAFTICDAYHCSMMSSTDPNRYYLWTGWCGQNGTLPGGIDVANTGSTPGTMALNASGSNAGNGTPPYGPVVTNAEAGYGWTTYPERLQKAGIDWKIYQDIGHGLNSTGSWGWDGANPYIGNYGDNSLLYFNQYRNAQPGDALYDRARTGTNLLNGGAWNNGTLFDQLRADVMNDTLPQVSWIAAPEAYSEHSNWPTSYGTWYIQNVLNALTANPKVWASTVFIICFDENDGFFDHVVAPTPPATAAQGKSTVSTVNEIYPGTGSYAAGPYGLGARVPMLVISPWSKGGWVNSQVFDHTSVIRFIEKRFGISEPNISPWRRTVCGDLSTTLDFSLPNASAARLPSTAAYAAPQADIVSGKKYSSYVPAVPATQVMPVQEPGQRLSRALPYELQVDWQPNADKRSFTLSFANNGQAGAWLQVRSATLDTQAGGSTGPWGYTVEPGKSLSDTWTAPTTTNYDLTVHGPAGFYRAFAGNLDDGAAKLACRTAYDRSTGGVALTITNVGTTATTVTVTDRYTNATSHQLLAPGASVRTDWSLQTSSRWYDLAVTADGDSRFLAQFAGRVETGADGLSDPHV</sequence>
<feature type="domain" description="Bacterial phospholipase C C-terminal" evidence="4">
    <location>
        <begin position="648"/>
        <end position="727"/>
    </location>
</feature>
<evidence type="ECO:0000256" key="3">
    <source>
        <dbReference type="ARBA" id="ARBA00022801"/>
    </source>
</evidence>
<reference evidence="5 6" key="1">
    <citation type="submission" date="2023-11" db="EMBL/GenBank/DDBJ databases">
        <title>Paucibacter sp. nov., isolated from fresh soil in Korea.</title>
        <authorList>
            <person name="Le N.T.T."/>
        </authorList>
    </citation>
    <scope>NUCLEOTIDE SEQUENCE [LARGE SCALE GENOMIC DNA]</scope>
    <source>
        <strain evidence="5 6">R3-3</strain>
    </source>
</reference>
<dbReference type="InterPro" id="IPR006311">
    <property type="entry name" value="TAT_signal"/>
</dbReference>
<dbReference type="PANTHER" id="PTHR31956">
    <property type="entry name" value="NON-SPECIFIC PHOSPHOLIPASE C4-RELATED"/>
    <property type="match status" value="1"/>
</dbReference>
<dbReference type="Pfam" id="PF04185">
    <property type="entry name" value="Phosphoesterase"/>
    <property type="match status" value="1"/>
</dbReference>
<comment type="similarity">
    <text evidence="1">Belongs to the bacterial phospholipase C family.</text>
</comment>
<keyword evidence="3" id="KW-0378">Hydrolase</keyword>
<evidence type="ECO:0000313" key="5">
    <source>
        <dbReference type="EMBL" id="MDY0743428.1"/>
    </source>
</evidence>
<comment type="caution">
    <text evidence="5">The sequence shown here is derived from an EMBL/GenBank/DDBJ whole genome shotgun (WGS) entry which is preliminary data.</text>
</comment>
<gene>
    <name evidence="5" type="ORF">SNE35_02885</name>
</gene>
<dbReference type="InterPro" id="IPR008475">
    <property type="entry name" value="PLipase_C_C"/>
</dbReference>
<organism evidence="5 6">
    <name type="scientific">Roseateles agri</name>
    <dbReference type="NCBI Taxonomy" id="3098619"/>
    <lineage>
        <taxon>Bacteria</taxon>
        <taxon>Pseudomonadati</taxon>
        <taxon>Pseudomonadota</taxon>
        <taxon>Betaproteobacteria</taxon>
        <taxon>Burkholderiales</taxon>
        <taxon>Sphaerotilaceae</taxon>
        <taxon>Roseateles</taxon>
    </lineage>
</organism>
<evidence type="ECO:0000256" key="2">
    <source>
        <dbReference type="ARBA" id="ARBA00012018"/>
    </source>
</evidence>
<proteinExistence type="inferred from homology"/>
<dbReference type="InterPro" id="IPR017767">
    <property type="entry name" value="PC-PLC"/>
</dbReference>
<dbReference type="EMBL" id="JAXCLA010000001">
    <property type="protein sequence ID" value="MDY0743428.1"/>
    <property type="molecule type" value="Genomic_DNA"/>
</dbReference>
<dbReference type="EC" id="3.1.4.3" evidence="2"/>
<evidence type="ECO:0000256" key="1">
    <source>
        <dbReference type="ARBA" id="ARBA00009717"/>
    </source>
</evidence>
<dbReference type="InterPro" id="IPR007312">
    <property type="entry name" value="Phosphoesterase"/>
</dbReference>
<dbReference type="Proteomes" id="UP001285263">
    <property type="component" value="Unassembled WGS sequence"/>
</dbReference>
<protein>
    <recommendedName>
        <fullName evidence="2">phospholipase C</fullName>
        <ecNumber evidence="2">3.1.4.3</ecNumber>
    </recommendedName>
</protein>
<name>A0ABU5DB28_9BURK</name>
<evidence type="ECO:0000259" key="4">
    <source>
        <dbReference type="Pfam" id="PF05506"/>
    </source>
</evidence>
<dbReference type="RefSeq" id="WP_320421317.1">
    <property type="nucleotide sequence ID" value="NZ_JAXCLA010000001.1"/>
</dbReference>
<dbReference type="CDD" id="cd16014">
    <property type="entry name" value="PLC"/>
    <property type="match status" value="1"/>
</dbReference>
<dbReference type="Gene3D" id="3.40.720.10">
    <property type="entry name" value="Alkaline Phosphatase, subunit A"/>
    <property type="match status" value="2"/>
</dbReference>
<dbReference type="InterPro" id="IPR017850">
    <property type="entry name" value="Alkaline_phosphatase_core_sf"/>
</dbReference>
<keyword evidence="6" id="KW-1185">Reference proteome</keyword>
<dbReference type="PANTHER" id="PTHR31956:SF1">
    <property type="entry name" value="NON-SPECIFIC PHOSPHOLIPASE C1"/>
    <property type="match status" value="1"/>
</dbReference>
<dbReference type="PROSITE" id="PS51318">
    <property type="entry name" value="TAT"/>
    <property type="match status" value="1"/>
</dbReference>
<evidence type="ECO:0000313" key="6">
    <source>
        <dbReference type="Proteomes" id="UP001285263"/>
    </source>
</evidence>
<dbReference type="NCBIfam" id="TIGR03396">
    <property type="entry name" value="PC_PLC"/>
    <property type="match status" value="1"/>
</dbReference>
<accession>A0ABU5DB28</accession>
<dbReference type="Pfam" id="PF05506">
    <property type="entry name" value="PLipase_C_C"/>
    <property type="match status" value="2"/>
</dbReference>
<feature type="domain" description="Bacterial phospholipase C C-terminal" evidence="4">
    <location>
        <begin position="548"/>
        <end position="639"/>
    </location>
</feature>